<dbReference type="InterPro" id="IPR012020">
    <property type="entry name" value="ABHD4"/>
</dbReference>
<dbReference type="InterPro" id="IPR000073">
    <property type="entry name" value="AB_hydrolase_1"/>
</dbReference>
<dbReference type="PIRSF" id="PIRSF005211">
    <property type="entry name" value="Ab_hydro_YheT"/>
    <property type="match status" value="1"/>
</dbReference>
<feature type="active site" description="Charge relay system" evidence="2">
    <location>
        <position position="266"/>
    </location>
</feature>
<comment type="similarity">
    <text evidence="1">Belongs to the AB hydrolase superfamily. AB hydrolase 4 family.</text>
</comment>
<sequence>MSPSCTFHPPWWSRGGDFQTIWAPFFARSGPVDFRREIWETPDGDRVAVDWVDASADAPVVILFHGLASSSRGHYARSLAAELRRRGWAGCFINFRGCGGINNLLPRGYHAGDSAEIRWMLERATALFPRRPRYAVGVSLGGNALLKYLGEAGDAARKNLERAAAVCAPIDLVATAEYLQSSHLRFYNQYFLQKMKISVRRYEAKYPDLADWPRVFSAKSVYDFDEYFTAPVHGFSGALHLWKEGSAAPLLSRINVPTLLLNSADDPIVPVNSLRNVQTSPAVTRCITEQGGHVGFIDGTFPGHLRWLPNTLLDYFERKSTP</sequence>
<feature type="active site" description="Charge relay system" evidence="2">
    <location>
        <position position="139"/>
    </location>
</feature>
<evidence type="ECO:0000256" key="2">
    <source>
        <dbReference type="PIRSR" id="PIRSR005211-1"/>
    </source>
</evidence>
<dbReference type="GO" id="GO:0047372">
    <property type="term" value="F:monoacylglycerol lipase activity"/>
    <property type="evidence" value="ECO:0007669"/>
    <property type="project" value="TreeGrafter"/>
</dbReference>
<evidence type="ECO:0000256" key="1">
    <source>
        <dbReference type="ARBA" id="ARBA00010884"/>
    </source>
</evidence>
<organism evidence="4">
    <name type="scientific">Acidithiobacillus ferrivorans</name>
    <dbReference type="NCBI Taxonomy" id="160808"/>
    <lineage>
        <taxon>Bacteria</taxon>
        <taxon>Pseudomonadati</taxon>
        <taxon>Pseudomonadota</taxon>
        <taxon>Acidithiobacillia</taxon>
        <taxon>Acidithiobacillales</taxon>
        <taxon>Acidithiobacillaceae</taxon>
        <taxon>Acidithiobacillus</taxon>
    </lineage>
</organism>
<gene>
    <name evidence="4" type="ORF">AFERRI_10074</name>
    <name evidence="5" type="ORF">AFERRI_11240</name>
</gene>
<keyword evidence="6" id="KW-1185">Reference proteome</keyword>
<dbReference type="SUPFAM" id="SSF53474">
    <property type="entry name" value="alpha/beta-Hydrolases"/>
    <property type="match status" value="1"/>
</dbReference>
<dbReference type="InterPro" id="IPR050960">
    <property type="entry name" value="AB_hydrolase_4_sf"/>
</dbReference>
<evidence type="ECO:0000313" key="5">
    <source>
        <dbReference type="EMBL" id="SMH65205.1"/>
    </source>
</evidence>
<name>A0A060UV76_9PROT</name>
<protein>
    <submittedName>
        <fullName evidence="4">Alpha/beta hydrolase fold containing protein</fullName>
    </submittedName>
</protein>
<dbReference type="PANTHER" id="PTHR10794:SF94">
    <property type="entry name" value="ESTERASE YHET-RELATED"/>
    <property type="match status" value="1"/>
</dbReference>
<dbReference type="RefSeq" id="WP_035190164.1">
    <property type="nucleotide sequence ID" value="NZ_CCCS020000001.1"/>
</dbReference>
<feature type="domain" description="AB hydrolase-1" evidence="3">
    <location>
        <begin position="59"/>
        <end position="299"/>
    </location>
</feature>
<evidence type="ECO:0000313" key="6">
    <source>
        <dbReference type="Proteomes" id="UP000193925"/>
    </source>
</evidence>
<dbReference type="PANTHER" id="PTHR10794">
    <property type="entry name" value="ABHYDROLASE DOMAIN-CONTAINING PROTEIN"/>
    <property type="match status" value="1"/>
</dbReference>
<dbReference type="EMBL" id="CCCS020000001">
    <property type="protein sequence ID" value="CDQ12251.1"/>
    <property type="molecule type" value="Genomic_DNA"/>
</dbReference>
<evidence type="ECO:0000313" key="4">
    <source>
        <dbReference type="EMBL" id="CDQ12251.1"/>
    </source>
</evidence>
<dbReference type="AlphaFoldDB" id="A0A060UV76"/>
<feature type="active site" description="Charge relay system" evidence="2">
    <location>
        <position position="293"/>
    </location>
</feature>
<reference evidence="5 6" key="3">
    <citation type="submission" date="2017-03" db="EMBL/GenBank/DDBJ databases">
        <authorList>
            <person name="Regsiter A."/>
            <person name="William W."/>
        </authorList>
    </citation>
    <scope>NUCLEOTIDE SEQUENCE [LARGE SCALE GENOMIC DNA]</scope>
    <source>
        <strain evidence="5">PRJEB5721</strain>
    </source>
</reference>
<keyword evidence="4" id="KW-0378">Hydrolase</keyword>
<reference evidence="4" key="2">
    <citation type="submission" date="2014-07" db="EMBL/GenBank/DDBJ databases">
        <title>Initial genome analysis of the psychrotolerant acidophile Acidithiobacillus ferrivorans CF27: insights into iron and sulfur oxidation pathways and into biofilm formation.</title>
        <authorList>
            <person name="Talla E."/>
            <person name="Hedrich S."/>
            <person name="Mangenot S."/>
            <person name="Ji B."/>
            <person name="Johnson D.B."/>
            <person name="Barbe V."/>
            <person name="Bonnefoy V."/>
        </authorList>
    </citation>
    <scope>NUCLEOTIDE SEQUENCE [LARGE SCALE GENOMIC DNA]</scope>
    <source>
        <strain evidence="4">CF27</strain>
    </source>
</reference>
<dbReference type="EMBL" id="LT841305">
    <property type="protein sequence ID" value="SMH65205.1"/>
    <property type="molecule type" value="Genomic_DNA"/>
</dbReference>
<dbReference type="GO" id="GO:0034338">
    <property type="term" value="F:short-chain carboxylesterase activity"/>
    <property type="evidence" value="ECO:0007669"/>
    <property type="project" value="TreeGrafter"/>
</dbReference>
<proteinExistence type="inferred from homology"/>
<dbReference type="Pfam" id="PF00561">
    <property type="entry name" value="Abhydrolase_1"/>
    <property type="match status" value="1"/>
</dbReference>
<dbReference type="Proteomes" id="UP000193925">
    <property type="component" value="Chromosome AFERRI"/>
</dbReference>
<dbReference type="Gene3D" id="3.40.50.1820">
    <property type="entry name" value="alpha/beta hydrolase"/>
    <property type="match status" value="1"/>
</dbReference>
<accession>A0A060UV76</accession>
<reference evidence="4" key="1">
    <citation type="submission" date="2014-03" db="EMBL/GenBank/DDBJ databases">
        <authorList>
            <person name="Genoscope - CEA"/>
        </authorList>
    </citation>
    <scope>NUCLEOTIDE SEQUENCE [LARGE SCALE GENOMIC DNA]</scope>
    <source>
        <strain evidence="4">CF27</strain>
    </source>
</reference>
<dbReference type="InterPro" id="IPR029058">
    <property type="entry name" value="AB_hydrolase_fold"/>
</dbReference>
<evidence type="ECO:0000259" key="3">
    <source>
        <dbReference type="Pfam" id="PF00561"/>
    </source>
</evidence>